<comment type="caution">
    <text evidence="9">The sequence shown here is derived from an EMBL/GenBank/DDBJ whole genome shotgun (WGS) entry which is preliminary data.</text>
</comment>
<dbReference type="GO" id="GO:0046983">
    <property type="term" value="F:protein dimerization activity"/>
    <property type="evidence" value="ECO:0007669"/>
    <property type="project" value="InterPro"/>
</dbReference>
<dbReference type="InterPro" id="IPR045239">
    <property type="entry name" value="bHLH95_bHLH"/>
</dbReference>
<feature type="region of interest" description="Disordered" evidence="7">
    <location>
        <begin position="272"/>
        <end position="295"/>
    </location>
</feature>
<keyword evidence="6" id="KW-0539">Nucleus</keyword>
<reference evidence="9 10" key="1">
    <citation type="journal article" date="2016" name="Sci. Rep.">
        <title>The genome sequence of the outbreeding globe artichoke constructed de novo incorporating a phase-aware low-pass sequencing strategy of F1 progeny.</title>
        <authorList>
            <person name="Scaglione D."/>
            <person name="Reyes-Chin-Wo S."/>
            <person name="Acquadro A."/>
            <person name="Froenicke L."/>
            <person name="Portis E."/>
            <person name="Beitel C."/>
            <person name="Tirone M."/>
            <person name="Mauro R."/>
            <person name="Lo Monaco A."/>
            <person name="Mauromicale G."/>
            <person name="Faccioli P."/>
            <person name="Cattivelli L."/>
            <person name="Rieseberg L."/>
            <person name="Michelmore R."/>
            <person name="Lanteri S."/>
        </authorList>
    </citation>
    <scope>NUCLEOTIDE SEQUENCE [LARGE SCALE GENOMIC DNA]</scope>
    <source>
        <strain evidence="9">2C</strain>
    </source>
</reference>
<evidence type="ECO:0000259" key="8">
    <source>
        <dbReference type="PROSITE" id="PS50888"/>
    </source>
</evidence>
<evidence type="ECO:0000256" key="1">
    <source>
        <dbReference type="ARBA" id="ARBA00004123"/>
    </source>
</evidence>
<dbReference type="PANTHER" id="PTHR16223:SF373">
    <property type="entry name" value="MYC-TYPE, BASIC HELIX-LOOP-HELIX (BHLH) DOMAIN-CONTAINING PROTEIN-RELATED"/>
    <property type="match status" value="1"/>
</dbReference>
<dbReference type="OrthoDB" id="673975at2759"/>
<dbReference type="PANTHER" id="PTHR16223">
    <property type="entry name" value="TRANSCRIPTION FACTOR BHLH83-RELATED"/>
    <property type="match status" value="1"/>
</dbReference>
<dbReference type="Gramene" id="KVH89598">
    <property type="protein sequence ID" value="KVH89598"/>
    <property type="gene ID" value="Ccrd_008405"/>
</dbReference>
<gene>
    <name evidence="9" type="ORF">Ccrd_008405</name>
</gene>
<dbReference type="Gene3D" id="4.10.280.10">
    <property type="entry name" value="Helix-loop-helix DNA-binding domain"/>
    <property type="match status" value="1"/>
</dbReference>
<dbReference type="InterPro" id="IPR011598">
    <property type="entry name" value="bHLH_dom"/>
</dbReference>
<dbReference type="GO" id="GO:0000978">
    <property type="term" value="F:RNA polymerase II cis-regulatory region sequence-specific DNA binding"/>
    <property type="evidence" value="ECO:0007669"/>
    <property type="project" value="TreeGrafter"/>
</dbReference>
<keyword evidence="5" id="KW-0804">Transcription</keyword>
<dbReference type="CDD" id="cd11393">
    <property type="entry name" value="bHLH_AtbHLH_like"/>
    <property type="match status" value="1"/>
</dbReference>
<dbReference type="EMBL" id="LEKV01005196">
    <property type="protein sequence ID" value="KVH89598.1"/>
    <property type="molecule type" value="Genomic_DNA"/>
</dbReference>
<dbReference type="InterPro" id="IPR036638">
    <property type="entry name" value="HLH_DNA-bd_sf"/>
</dbReference>
<keyword evidence="3" id="KW-0805">Transcription regulation</keyword>
<organism evidence="9 10">
    <name type="scientific">Cynara cardunculus var. scolymus</name>
    <name type="common">Globe artichoke</name>
    <name type="synonym">Cynara scolymus</name>
    <dbReference type="NCBI Taxonomy" id="59895"/>
    <lineage>
        <taxon>Eukaryota</taxon>
        <taxon>Viridiplantae</taxon>
        <taxon>Streptophyta</taxon>
        <taxon>Embryophyta</taxon>
        <taxon>Tracheophyta</taxon>
        <taxon>Spermatophyta</taxon>
        <taxon>Magnoliopsida</taxon>
        <taxon>eudicotyledons</taxon>
        <taxon>Gunneridae</taxon>
        <taxon>Pentapetalae</taxon>
        <taxon>asterids</taxon>
        <taxon>campanulids</taxon>
        <taxon>Asterales</taxon>
        <taxon>Asteraceae</taxon>
        <taxon>Carduoideae</taxon>
        <taxon>Cardueae</taxon>
        <taxon>Carduinae</taxon>
        <taxon>Cynara</taxon>
    </lineage>
</organism>
<dbReference type="GO" id="GO:0000981">
    <property type="term" value="F:DNA-binding transcription factor activity, RNA polymerase II-specific"/>
    <property type="evidence" value="ECO:0007669"/>
    <property type="project" value="TreeGrafter"/>
</dbReference>
<keyword evidence="10" id="KW-1185">Reference proteome</keyword>
<evidence type="ECO:0000256" key="4">
    <source>
        <dbReference type="ARBA" id="ARBA00023125"/>
    </source>
</evidence>
<feature type="domain" description="BHLH" evidence="8">
    <location>
        <begin position="289"/>
        <end position="338"/>
    </location>
</feature>
<dbReference type="OMA" id="NWNQALL"/>
<name>A0A103XF90_CYNCS</name>
<protein>
    <submittedName>
        <fullName evidence="9">Myc-type, basic helix-loop-helix (BHLH) domain-containing protein</fullName>
    </submittedName>
</protein>
<evidence type="ECO:0000256" key="3">
    <source>
        <dbReference type="ARBA" id="ARBA00023015"/>
    </source>
</evidence>
<dbReference type="FunFam" id="4.10.280.10:FF:000032">
    <property type="entry name" value="Transcription factor bHLH123 family"/>
    <property type="match status" value="1"/>
</dbReference>
<comment type="subunit">
    <text evidence="2">Homodimer.</text>
</comment>
<evidence type="ECO:0000256" key="7">
    <source>
        <dbReference type="SAM" id="MobiDB-lite"/>
    </source>
</evidence>
<accession>A0A103XF90</accession>
<dbReference type="InterPro" id="IPR045843">
    <property type="entry name" value="IND-like"/>
</dbReference>
<evidence type="ECO:0000256" key="5">
    <source>
        <dbReference type="ARBA" id="ARBA00023163"/>
    </source>
</evidence>
<dbReference type="Proteomes" id="UP000243975">
    <property type="component" value="Unassembled WGS sequence"/>
</dbReference>
<evidence type="ECO:0000256" key="6">
    <source>
        <dbReference type="ARBA" id="ARBA00023242"/>
    </source>
</evidence>
<dbReference type="GO" id="GO:0005634">
    <property type="term" value="C:nucleus"/>
    <property type="evidence" value="ECO:0007669"/>
    <property type="project" value="UniProtKB-SubCell"/>
</dbReference>
<evidence type="ECO:0000256" key="2">
    <source>
        <dbReference type="ARBA" id="ARBA00011738"/>
    </source>
</evidence>
<proteinExistence type="predicted"/>
<evidence type="ECO:0000313" key="9">
    <source>
        <dbReference type="EMBL" id="KVH89598.1"/>
    </source>
</evidence>
<dbReference type="STRING" id="59895.A0A103XF90"/>
<keyword evidence="4" id="KW-0238">DNA-binding</keyword>
<evidence type="ECO:0000313" key="10">
    <source>
        <dbReference type="Proteomes" id="UP000243975"/>
    </source>
</evidence>
<comment type="subcellular location">
    <subcellularLocation>
        <location evidence="1">Nucleus</location>
    </subcellularLocation>
</comment>
<dbReference type="AlphaFoldDB" id="A0A103XF90"/>
<sequence>MAEEFQAEVCGGSWWSSPRATFNQSSYIGNYGGCWQSDLMNMKTWSTEDSSDHDSTTVFQKSGGCANAISPDSAFPMMGGASPPSTTTNWNQALLVNGRTEEAGSYNQTLPEILNNLPSGGQDCAGFAMDQQQTSSFLTNSGDSTGNLVSTSYGYPSSLLQTLFDSTSPPPPPAAAPPQPPLYDFEANLNDFNPVSSMPRFSSLVKPKQQVLGGLHLANKTPFWNASVLDSNDNRAGFFASTQSRYLSSTTYEEKPNCPNLKSQNEEIRDMGSSVKKTTGDPTFKRPRLETPSPLPTFKVRKEKLGDRVTALQQLVSPFGKTDTASVLHEAIDYIKHLHDQVNVLSAPYMKNGATIQRQQIHDHKVKDTTEGAKHHDLRSRGLCLVPVSSTFPVTTETIPDYWSSSFGNTFR</sequence>
<dbReference type="PROSITE" id="PS50888">
    <property type="entry name" value="BHLH"/>
    <property type="match status" value="1"/>
</dbReference>
<dbReference type="SUPFAM" id="SSF47459">
    <property type="entry name" value="HLH, helix-loop-helix DNA-binding domain"/>
    <property type="match status" value="1"/>
</dbReference>